<evidence type="ECO:0000256" key="3">
    <source>
        <dbReference type="ARBA" id="ARBA00022679"/>
    </source>
</evidence>
<reference evidence="11" key="1">
    <citation type="submission" date="2021-06" db="EMBL/GenBank/DDBJ databases">
        <title>Novel Mycoplasma species detected in California sea lions (Zalophus californianus) from the USA.</title>
        <authorList>
            <person name="Volokhov D.V."/>
            <person name="Furtak V.A."/>
            <person name="Zagorodnyaya T.A."/>
        </authorList>
    </citation>
    <scope>NUCLEOTIDE SEQUENCE [LARGE SCALE GENOMIC DNA]</scope>
    <source>
        <strain evidence="11">CSL 5346</strain>
    </source>
</reference>
<evidence type="ECO:0000256" key="9">
    <source>
        <dbReference type="ARBA" id="ARBA00023264"/>
    </source>
</evidence>
<dbReference type="Proteomes" id="UP000718793">
    <property type="component" value="Unassembled WGS sequence"/>
</dbReference>
<feature type="transmembrane region" description="Helical" evidence="10">
    <location>
        <begin position="183"/>
        <end position="202"/>
    </location>
</feature>
<evidence type="ECO:0000256" key="7">
    <source>
        <dbReference type="ARBA" id="ARBA00023136"/>
    </source>
</evidence>
<keyword evidence="5 10" id="KW-1133">Transmembrane helix</keyword>
<evidence type="ECO:0000256" key="5">
    <source>
        <dbReference type="ARBA" id="ARBA00022989"/>
    </source>
</evidence>
<dbReference type="HAMAP" id="MF_01043">
    <property type="entry name" value="PlsY"/>
    <property type="match status" value="1"/>
</dbReference>
<keyword evidence="1 10" id="KW-1003">Cell membrane</keyword>
<keyword evidence="2 10" id="KW-0444">Lipid biosynthesis</keyword>
<dbReference type="SMART" id="SM01207">
    <property type="entry name" value="G3P_acyltransf"/>
    <property type="match status" value="1"/>
</dbReference>
<dbReference type="RefSeq" id="WP_216488278.1">
    <property type="nucleotide sequence ID" value="NZ_JAHMHH010000001.1"/>
</dbReference>
<keyword evidence="9 10" id="KW-1208">Phospholipid metabolism</keyword>
<keyword evidence="8 10" id="KW-0594">Phospholipid biosynthesis</keyword>
<comment type="caution">
    <text evidence="11">The sequence shown here is derived from an EMBL/GenBank/DDBJ whole genome shotgun (WGS) entry which is preliminary data.</text>
</comment>
<evidence type="ECO:0000256" key="6">
    <source>
        <dbReference type="ARBA" id="ARBA00023098"/>
    </source>
</evidence>
<evidence type="ECO:0000256" key="4">
    <source>
        <dbReference type="ARBA" id="ARBA00022692"/>
    </source>
</evidence>
<comment type="function">
    <text evidence="10">Catalyzes the transfer of an acyl group from acyl-phosphate (acyl-PO(4)) to glycerol-3-phosphate (G3P) to form lysophosphatidic acid (LPA). This enzyme utilizes acyl-phosphate as fatty acyl donor, but not acyl-CoA or acyl-ACP.</text>
</comment>
<evidence type="ECO:0000313" key="11">
    <source>
        <dbReference type="EMBL" id="MBU4692040.1"/>
    </source>
</evidence>
<feature type="transmembrane region" description="Helical" evidence="10">
    <location>
        <begin position="122"/>
        <end position="146"/>
    </location>
</feature>
<keyword evidence="7 10" id="KW-0472">Membrane</keyword>
<organism evidence="11 12">
    <name type="scientific">Mycoplasma zalophi</name>
    <dbReference type="NCBI Taxonomy" id="191287"/>
    <lineage>
        <taxon>Bacteria</taxon>
        <taxon>Bacillati</taxon>
        <taxon>Mycoplasmatota</taxon>
        <taxon>Mollicutes</taxon>
        <taxon>Mycoplasmataceae</taxon>
        <taxon>Mycoplasma</taxon>
    </lineage>
</organism>
<keyword evidence="11" id="KW-0012">Acyltransferase</keyword>
<dbReference type="NCBIfam" id="TIGR00023">
    <property type="entry name" value="glycerol-3-phosphate 1-O-acyltransferase PlsY"/>
    <property type="match status" value="1"/>
</dbReference>
<sequence>MNYIWINFILIVLSYFIGSINISIIISKKISKQDIRELGSKNAGATNILRTYGKNVALFVFLFDMLKAYLTIMLAFFIQKQLNTQPFVENIIAISCGIGVVLGHLFPIYFKFKGGKGVSCFLGITLAVNFVLFLIAICLFLIIILITKYVSLASITVPLLISLISLIPWISTGLFGFTNVQNLFWLPPVILFICYIFVVISHRKNILRLINKTENKIFKK</sequence>
<keyword evidence="3 10" id="KW-0808">Transferase</keyword>
<evidence type="ECO:0000256" key="2">
    <source>
        <dbReference type="ARBA" id="ARBA00022516"/>
    </source>
</evidence>
<dbReference type="InterPro" id="IPR003811">
    <property type="entry name" value="G3P_acylTferase_PlsY"/>
</dbReference>
<dbReference type="EC" id="2.3.1.275" evidence="10"/>
<feature type="transmembrane region" description="Helical" evidence="10">
    <location>
        <begin position="90"/>
        <end position="110"/>
    </location>
</feature>
<keyword evidence="12" id="KW-1185">Reference proteome</keyword>
<comment type="subunit">
    <text evidence="10">Probably interacts with PlsX.</text>
</comment>
<comment type="similarity">
    <text evidence="10">Belongs to the PlsY family.</text>
</comment>
<protein>
    <recommendedName>
        <fullName evidence="10">Glycerol-3-phosphate acyltransferase</fullName>
    </recommendedName>
    <alternativeName>
        <fullName evidence="10">Acyl-PO4 G3P acyltransferase</fullName>
    </alternativeName>
    <alternativeName>
        <fullName evidence="10">Acyl-phosphate--glycerol-3-phosphate acyltransferase</fullName>
    </alternativeName>
    <alternativeName>
        <fullName evidence="10">G3P acyltransferase</fullName>
        <shortName evidence="10">GPAT</shortName>
        <ecNumber evidence="10">2.3.1.275</ecNumber>
    </alternativeName>
    <alternativeName>
        <fullName evidence="10">Lysophosphatidic acid synthase</fullName>
        <shortName evidence="10">LPA synthase</shortName>
    </alternativeName>
</protein>
<dbReference type="EMBL" id="JAHMHH010000001">
    <property type="protein sequence ID" value="MBU4692040.1"/>
    <property type="molecule type" value="Genomic_DNA"/>
</dbReference>
<feature type="transmembrane region" description="Helical" evidence="10">
    <location>
        <begin position="56"/>
        <end position="78"/>
    </location>
</feature>
<accession>A0ABS6DNZ3</accession>
<gene>
    <name evidence="10 11" type="primary">plsY</name>
    <name evidence="11" type="ORF">KQ875_00310</name>
</gene>
<proteinExistence type="inferred from homology"/>
<comment type="pathway">
    <text evidence="10">Lipid metabolism; phospholipid metabolism.</text>
</comment>
<evidence type="ECO:0000313" key="12">
    <source>
        <dbReference type="Proteomes" id="UP000718793"/>
    </source>
</evidence>
<dbReference type="PANTHER" id="PTHR30309">
    <property type="entry name" value="INNER MEMBRANE PROTEIN YGIH"/>
    <property type="match status" value="1"/>
</dbReference>
<name>A0ABS6DNZ3_9MOLU</name>
<feature type="transmembrane region" description="Helical" evidence="10">
    <location>
        <begin position="6"/>
        <end position="26"/>
    </location>
</feature>
<feature type="transmembrane region" description="Helical" evidence="10">
    <location>
        <begin position="152"/>
        <end position="171"/>
    </location>
</feature>
<comment type="catalytic activity">
    <reaction evidence="10">
        <text>an acyl phosphate + sn-glycerol 3-phosphate = a 1-acyl-sn-glycero-3-phosphate + phosphate</text>
        <dbReference type="Rhea" id="RHEA:34075"/>
        <dbReference type="ChEBI" id="CHEBI:43474"/>
        <dbReference type="ChEBI" id="CHEBI:57597"/>
        <dbReference type="ChEBI" id="CHEBI:57970"/>
        <dbReference type="ChEBI" id="CHEBI:59918"/>
        <dbReference type="EC" id="2.3.1.275"/>
    </reaction>
</comment>
<evidence type="ECO:0000256" key="1">
    <source>
        <dbReference type="ARBA" id="ARBA00022475"/>
    </source>
</evidence>
<comment type="subcellular location">
    <subcellularLocation>
        <location evidence="10">Cell membrane</location>
        <topology evidence="10">Multi-pass membrane protein</topology>
    </subcellularLocation>
</comment>
<keyword evidence="4 10" id="KW-0812">Transmembrane</keyword>
<dbReference type="GO" id="GO:0004366">
    <property type="term" value="F:glycerol-3-phosphate O-acyltransferase activity"/>
    <property type="evidence" value="ECO:0007669"/>
    <property type="project" value="UniProtKB-EC"/>
</dbReference>
<evidence type="ECO:0000256" key="10">
    <source>
        <dbReference type="HAMAP-Rule" id="MF_01043"/>
    </source>
</evidence>
<dbReference type="Pfam" id="PF02660">
    <property type="entry name" value="G3P_acyltransf"/>
    <property type="match status" value="1"/>
</dbReference>
<evidence type="ECO:0000256" key="8">
    <source>
        <dbReference type="ARBA" id="ARBA00023209"/>
    </source>
</evidence>
<keyword evidence="6 10" id="KW-0443">Lipid metabolism</keyword>
<dbReference type="PANTHER" id="PTHR30309:SF0">
    <property type="entry name" value="GLYCEROL-3-PHOSPHATE ACYLTRANSFERASE-RELATED"/>
    <property type="match status" value="1"/>
</dbReference>